<evidence type="ECO:0000313" key="7">
    <source>
        <dbReference type="Proteomes" id="UP000429484"/>
    </source>
</evidence>
<gene>
    <name evidence="6" type="ORF">GHK53_06395</name>
</gene>
<dbReference type="InterPro" id="IPR003439">
    <property type="entry name" value="ABC_transporter-like_ATP-bd"/>
</dbReference>
<dbReference type="InterPro" id="IPR017871">
    <property type="entry name" value="ABC_transporter-like_CS"/>
</dbReference>
<accession>A0A222JUP3</accession>
<dbReference type="GO" id="GO:0022857">
    <property type="term" value="F:transmembrane transporter activity"/>
    <property type="evidence" value="ECO:0007669"/>
    <property type="project" value="InterPro"/>
</dbReference>
<dbReference type="InterPro" id="IPR003593">
    <property type="entry name" value="AAA+_ATPase"/>
</dbReference>
<keyword evidence="4 6" id="KW-0067">ATP-binding</keyword>
<evidence type="ECO:0000256" key="1">
    <source>
        <dbReference type="ARBA" id="ARBA00005417"/>
    </source>
</evidence>
<dbReference type="InterPro" id="IPR050093">
    <property type="entry name" value="ABC_SmlMolc_Importer"/>
</dbReference>
<sequence>MRGRNLAEISWSIAMNAAVLFDNVSRYFGAVRAVDRVNLEIAEGEFFAMLGPSGSGKTTCLRLMAGFEQPTGGHIEIFGETAEGVPPYRRSVNTVFQDYALFPHLSILDNVAYGLMVKGVGREERRRAAEDALAMVKLPGYGTRRPGQLSGGQRQRVALARALVNKPKVLLLDEPLGALDLKLREQMQEELKTLQKSLGITFVFVTHDQGEALSMADRIAVFNEGRIQQLGSPEEVYNRPQTRFVADFVGSSNVLSEDLCRRLGLKASFASLRPEAVAIAPPSDGALSLSGTVASQSFLGATNRILIDVEGARIAVASPAARGVPAVGSPVTISFAAHDLHPMEDA</sequence>
<feature type="domain" description="ABC transporter" evidence="5">
    <location>
        <begin position="19"/>
        <end position="249"/>
    </location>
</feature>
<name>A0A222JUP3_RHIML</name>
<evidence type="ECO:0000256" key="2">
    <source>
        <dbReference type="ARBA" id="ARBA00022448"/>
    </source>
</evidence>
<dbReference type="FunFam" id="3.40.50.300:FF:000133">
    <property type="entry name" value="Spermidine/putrescine import ATP-binding protein PotA"/>
    <property type="match status" value="1"/>
</dbReference>
<dbReference type="PANTHER" id="PTHR42781">
    <property type="entry name" value="SPERMIDINE/PUTRESCINE IMPORT ATP-BINDING PROTEIN POTA"/>
    <property type="match status" value="1"/>
</dbReference>
<dbReference type="PROSITE" id="PS00211">
    <property type="entry name" value="ABC_TRANSPORTER_1"/>
    <property type="match status" value="1"/>
</dbReference>
<proteinExistence type="inferred from homology"/>
<keyword evidence="2" id="KW-0813">Transport</keyword>
<dbReference type="OMA" id="WPREAMT"/>
<evidence type="ECO:0000259" key="5">
    <source>
        <dbReference type="PROSITE" id="PS50893"/>
    </source>
</evidence>
<dbReference type="SUPFAM" id="SSF52540">
    <property type="entry name" value="P-loop containing nucleoside triphosphate hydrolases"/>
    <property type="match status" value="1"/>
</dbReference>
<evidence type="ECO:0000256" key="4">
    <source>
        <dbReference type="ARBA" id="ARBA00022840"/>
    </source>
</evidence>
<dbReference type="SUPFAM" id="SSF50331">
    <property type="entry name" value="MOP-like"/>
    <property type="match status" value="1"/>
</dbReference>
<dbReference type="GO" id="GO:0016887">
    <property type="term" value="F:ATP hydrolysis activity"/>
    <property type="evidence" value="ECO:0007669"/>
    <property type="project" value="InterPro"/>
</dbReference>
<dbReference type="GO" id="GO:0005524">
    <property type="term" value="F:ATP binding"/>
    <property type="evidence" value="ECO:0007669"/>
    <property type="project" value="UniProtKB-KW"/>
</dbReference>
<dbReference type="Gene3D" id="3.40.50.300">
    <property type="entry name" value="P-loop containing nucleotide triphosphate hydrolases"/>
    <property type="match status" value="1"/>
</dbReference>
<dbReference type="SMART" id="SM00382">
    <property type="entry name" value="AAA"/>
    <property type="match status" value="1"/>
</dbReference>
<dbReference type="GO" id="GO:0015847">
    <property type="term" value="P:putrescine transport"/>
    <property type="evidence" value="ECO:0007669"/>
    <property type="project" value="UniProtKB-ARBA"/>
</dbReference>
<protein>
    <submittedName>
        <fullName evidence="6">ATP-binding cassette domain-containing protein</fullName>
    </submittedName>
</protein>
<organism evidence="6 7">
    <name type="scientific">Rhizobium meliloti</name>
    <name type="common">Ensifer meliloti</name>
    <name type="synonym">Sinorhizobium meliloti</name>
    <dbReference type="NCBI Taxonomy" id="382"/>
    <lineage>
        <taxon>Bacteria</taxon>
        <taxon>Pseudomonadati</taxon>
        <taxon>Pseudomonadota</taxon>
        <taxon>Alphaproteobacteria</taxon>
        <taxon>Hyphomicrobiales</taxon>
        <taxon>Rhizobiaceae</taxon>
        <taxon>Sinorhizobium/Ensifer group</taxon>
        <taxon>Sinorhizobium</taxon>
    </lineage>
</organism>
<dbReference type="PANTHER" id="PTHR42781:SF4">
    <property type="entry name" value="SPERMIDINE_PUTRESCINE IMPORT ATP-BINDING PROTEIN POTA"/>
    <property type="match status" value="1"/>
</dbReference>
<dbReference type="Proteomes" id="UP000429484">
    <property type="component" value="Unassembled WGS sequence"/>
</dbReference>
<keyword evidence="3" id="KW-0547">Nucleotide-binding</keyword>
<dbReference type="InterPro" id="IPR008995">
    <property type="entry name" value="Mo/tungstate-bd_C_term_dom"/>
</dbReference>
<comment type="caution">
    <text evidence="6">The sequence shown here is derived from an EMBL/GenBank/DDBJ whole genome shotgun (WGS) entry which is preliminary data.</text>
</comment>
<reference evidence="6 7" key="1">
    <citation type="journal article" date="2013" name="Genome Biol.">
        <title>Comparative genomics of the core and accessory genomes of 48 Sinorhizobium strains comprising five genospecies.</title>
        <authorList>
            <person name="Sugawara M."/>
            <person name="Epstein B."/>
            <person name="Badgley B.D."/>
            <person name="Unno T."/>
            <person name="Xu L."/>
            <person name="Reese J."/>
            <person name="Gyaneshwar P."/>
            <person name="Denny R."/>
            <person name="Mudge J."/>
            <person name="Bharti A.K."/>
            <person name="Farmer A.D."/>
            <person name="May G.D."/>
            <person name="Woodward J.E."/>
            <person name="Medigue C."/>
            <person name="Vallenet D."/>
            <person name="Lajus A."/>
            <person name="Rouy Z."/>
            <person name="Martinez-Vaz B."/>
            <person name="Tiffin P."/>
            <person name="Young N.D."/>
            <person name="Sadowsky M.J."/>
        </authorList>
    </citation>
    <scope>NUCLEOTIDE SEQUENCE [LARGE SCALE GENOMIC DNA]</scope>
    <source>
        <strain evidence="6 7">N6B1</strain>
    </source>
</reference>
<dbReference type="InterPro" id="IPR013611">
    <property type="entry name" value="Transp-assoc_OB_typ2"/>
</dbReference>
<evidence type="ECO:0000256" key="3">
    <source>
        <dbReference type="ARBA" id="ARBA00022741"/>
    </source>
</evidence>
<dbReference type="GO" id="GO:0043190">
    <property type="term" value="C:ATP-binding cassette (ABC) transporter complex"/>
    <property type="evidence" value="ECO:0007669"/>
    <property type="project" value="InterPro"/>
</dbReference>
<dbReference type="Pfam" id="PF00005">
    <property type="entry name" value="ABC_tran"/>
    <property type="match status" value="1"/>
</dbReference>
<comment type="similarity">
    <text evidence="1">Belongs to the ABC transporter superfamily.</text>
</comment>
<dbReference type="InterPro" id="IPR027417">
    <property type="entry name" value="P-loop_NTPase"/>
</dbReference>
<dbReference type="PROSITE" id="PS50893">
    <property type="entry name" value="ABC_TRANSPORTER_2"/>
    <property type="match status" value="1"/>
</dbReference>
<evidence type="ECO:0000313" key="6">
    <source>
        <dbReference type="EMBL" id="MQW32453.1"/>
    </source>
</evidence>
<dbReference type="EMBL" id="WISR01000065">
    <property type="protein sequence ID" value="MQW32453.1"/>
    <property type="molecule type" value="Genomic_DNA"/>
</dbReference>
<dbReference type="AlphaFoldDB" id="A0A222JUP3"/>
<dbReference type="Pfam" id="PF08402">
    <property type="entry name" value="TOBE_2"/>
    <property type="match status" value="1"/>
</dbReference>